<dbReference type="EMBL" id="QGHA01000004">
    <property type="protein sequence ID" value="PWK77642.1"/>
    <property type="molecule type" value="Genomic_DNA"/>
</dbReference>
<evidence type="ECO:0000313" key="2">
    <source>
        <dbReference type="EMBL" id="PWK77642.1"/>
    </source>
</evidence>
<protein>
    <submittedName>
        <fullName evidence="2">Uncharacterized protein</fullName>
    </submittedName>
</protein>
<keyword evidence="3" id="KW-1185">Reference proteome</keyword>
<comment type="caution">
    <text evidence="2">The sequence shown here is derived from an EMBL/GenBank/DDBJ whole genome shotgun (WGS) entry which is preliminary data.</text>
</comment>
<evidence type="ECO:0000256" key="1">
    <source>
        <dbReference type="SAM" id="MobiDB-lite"/>
    </source>
</evidence>
<sequence>MNRFIKIQDSIFVEKCIVCGSRPVIQQAPGGKFIVRCKANADHYKTQPGLIDIDAWNKHNRKPDNGSDNIRHLKRG</sequence>
<evidence type="ECO:0000313" key="3">
    <source>
        <dbReference type="Proteomes" id="UP000245678"/>
    </source>
</evidence>
<organism evidence="2 3">
    <name type="scientific">Mucilaginibacter oryzae</name>
    <dbReference type="NCBI Taxonomy" id="468058"/>
    <lineage>
        <taxon>Bacteria</taxon>
        <taxon>Pseudomonadati</taxon>
        <taxon>Bacteroidota</taxon>
        <taxon>Sphingobacteriia</taxon>
        <taxon>Sphingobacteriales</taxon>
        <taxon>Sphingobacteriaceae</taxon>
        <taxon>Mucilaginibacter</taxon>
    </lineage>
</organism>
<feature type="compositionally biased region" description="Basic and acidic residues" evidence="1">
    <location>
        <begin position="62"/>
        <end position="76"/>
    </location>
</feature>
<dbReference type="Proteomes" id="UP000245678">
    <property type="component" value="Unassembled WGS sequence"/>
</dbReference>
<feature type="region of interest" description="Disordered" evidence="1">
    <location>
        <begin position="56"/>
        <end position="76"/>
    </location>
</feature>
<accession>A0A316HRV6</accession>
<dbReference type="RefSeq" id="WP_109608184.1">
    <property type="nucleotide sequence ID" value="NZ_QGHA01000004.1"/>
</dbReference>
<name>A0A316HRV6_9SPHI</name>
<reference evidence="2 3" key="1">
    <citation type="submission" date="2018-05" db="EMBL/GenBank/DDBJ databases">
        <title>Genomic Encyclopedia of Archaeal and Bacterial Type Strains, Phase II (KMG-II): from individual species to whole genera.</title>
        <authorList>
            <person name="Goeker M."/>
        </authorList>
    </citation>
    <scope>NUCLEOTIDE SEQUENCE [LARGE SCALE GENOMIC DNA]</scope>
    <source>
        <strain evidence="2 3">DSM 19975</strain>
    </source>
</reference>
<proteinExistence type="predicted"/>
<gene>
    <name evidence="2" type="ORF">LX99_02519</name>
</gene>
<dbReference type="AlphaFoldDB" id="A0A316HRV6"/>